<dbReference type="AlphaFoldDB" id="A0AAV9MS68"/>
<reference evidence="3 4" key="1">
    <citation type="submission" date="2023-08" db="EMBL/GenBank/DDBJ databases">
        <title>Black Yeasts Isolated from many extreme environments.</title>
        <authorList>
            <person name="Coleine C."/>
            <person name="Stajich J.E."/>
            <person name="Selbmann L."/>
        </authorList>
    </citation>
    <scope>NUCLEOTIDE SEQUENCE [LARGE SCALE GENOMIC DNA]</scope>
    <source>
        <strain evidence="3 4">CCFEE 5792</strain>
    </source>
</reference>
<name>A0AAV9MS68_9EURO</name>
<feature type="compositionally biased region" description="Low complexity" evidence="1">
    <location>
        <begin position="542"/>
        <end position="566"/>
    </location>
</feature>
<dbReference type="Proteomes" id="UP001358417">
    <property type="component" value="Unassembled WGS sequence"/>
</dbReference>
<feature type="region of interest" description="Disordered" evidence="1">
    <location>
        <begin position="514"/>
        <end position="566"/>
    </location>
</feature>
<evidence type="ECO:0000313" key="3">
    <source>
        <dbReference type="EMBL" id="KAK5044442.1"/>
    </source>
</evidence>
<dbReference type="PANTHER" id="PTHR42470">
    <property type="entry name" value="VAST DOMAIN-CONTAINING PROTEIN"/>
    <property type="match status" value="1"/>
</dbReference>
<dbReference type="RefSeq" id="XP_064700105.1">
    <property type="nucleotide sequence ID" value="XM_064854789.1"/>
</dbReference>
<protein>
    <recommendedName>
        <fullName evidence="2">DUF7924 domain-containing protein</fullName>
    </recommendedName>
</protein>
<evidence type="ECO:0000259" key="2">
    <source>
        <dbReference type="Pfam" id="PF25545"/>
    </source>
</evidence>
<dbReference type="PANTHER" id="PTHR42470:SF2">
    <property type="match status" value="1"/>
</dbReference>
<evidence type="ECO:0000256" key="1">
    <source>
        <dbReference type="SAM" id="MobiDB-lite"/>
    </source>
</evidence>
<feature type="domain" description="DUF7924" evidence="2">
    <location>
        <begin position="119"/>
        <end position="300"/>
    </location>
</feature>
<gene>
    <name evidence="3" type="ORF">LTR84_011256</name>
</gene>
<proteinExistence type="predicted"/>
<accession>A0AAV9MS68</accession>
<keyword evidence="4" id="KW-1185">Reference proteome</keyword>
<evidence type="ECO:0000313" key="4">
    <source>
        <dbReference type="Proteomes" id="UP001358417"/>
    </source>
</evidence>
<dbReference type="Pfam" id="PF25545">
    <property type="entry name" value="DUF7924"/>
    <property type="match status" value="1"/>
</dbReference>
<sequence length="652" mass="71903">MASVVEQTSIPVAPDLPPTSYDGSHLHWKVFREDVLKPHRIAIHDVAPMQGLLPEALLTMIERETMNPERFDEQKQSFREQVEIGRGFGPTPLFPPNILPSIESEVSLARCMVPSFSRDALPVRTSNHKSPLYELSVPRPGLGCGFSASALSYEETSTMPSWLMTTGTIVHFDTGYISPGAPLYCPFLTFERTLGETRLETANNQCAIAGAWCVRALQLLYGQAWKGQMVPEMPLSFSCTIDNTFAILNFHWIESDTYCMAPLCKFDLGDDEHFTKFLVWIESIGRWAVSHHLPLIKTALERIRIKETTPPATPRQPKLSVATGMCPDEMLIKSLKTTFSNIPWRFEDDEFTPVSSSTASWGSPIVTNATFANLVYPMIAPGQVKSAGPRSAAPRSAISKRLLPQIGQPTPPPAYAANPELVWQKRFSHAMDEIRDLQQQMLTLKSEIDGSNMSFLSELSGVKTTMTSVLRKETLALRNRSFSASMSENWTSQTIQRSPLVNEIRPTFVIDRASPMREKPPPLMKQKSAPNSPGMLSPNMHSPGQPSPGLSSPGMPSPGMHSNGFPSPGMPSPSFSIFSENNIVVVPPAPPMSSLWKFTALMLSGHMLASFIPSTLARLFVLGLVTDACLLSFASPHYASSLAYLSALWRGH</sequence>
<comment type="caution">
    <text evidence="3">The sequence shown here is derived from an EMBL/GenBank/DDBJ whole genome shotgun (WGS) entry which is preliminary data.</text>
</comment>
<organism evidence="3 4">
    <name type="scientific">Exophiala bonariae</name>
    <dbReference type="NCBI Taxonomy" id="1690606"/>
    <lineage>
        <taxon>Eukaryota</taxon>
        <taxon>Fungi</taxon>
        <taxon>Dikarya</taxon>
        <taxon>Ascomycota</taxon>
        <taxon>Pezizomycotina</taxon>
        <taxon>Eurotiomycetes</taxon>
        <taxon>Chaetothyriomycetidae</taxon>
        <taxon>Chaetothyriales</taxon>
        <taxon>Herpotrichiellaceae</taxon>
        <taxon>Exophiala</taxon>
    </lineage>
</organism>
<dbReference type="GeneID" id="89979410"/>
<dbReference type="InterPro" id="IPR057684">
    <property type="entry name" value="DUF7924"/>
</dbReference>
<dbReference type="EMBL" id="JAVRRD010000050">
    <property type="protein sequence ID" value="KAK5044442.1"/>
    <property type="molecule type" value="Genomic_DNA"/>
</dbReference>